<accession>A0A9D2DTG5</accession>
<gene>
    <name evidence="1" type="ORF">IAA21_09665</name>
</gene>
<dbReference type="SUPFAM" id="SSF54913">
    <property type="entry name" value="GlnB-like"/>
    <property type="match status" value="1"/>
</dbReference>
<dbReference type="InterPro" id="IPR002187">
    <property type="entry name" value="N-reg_PII"/>
</dbReference>
<organism evidence="1 2">
    <name type="scientific">Candidatus Blautia faecigallinarum</name>
    <dbReference type="NCBI Taxonomy" id="2838488"/>
    <lineage>
        <taxon>Bacteria</taxon>
        <taxon>Bacillati</taxon>
        <taxon>Bacillota</taxon>
        <taxon>Clostridia</taxon>
        <taxon>Lachnospirales</taxon>
        <taxon>Lachnospiraceae</taxon>
        <taxon>Blautia</taxon>
    </lineage>
</organism>
<reference evidence="1" key="1">
    <citation type="journal article" date="2021" name="PeerJ">
        <title>Extensive microbial diversity within the chicken gut microbiome revealed by metagenomics and culture.</title>
        <authorList>
            <person name="Gilroy R."/>
            <person name="Ravi A."/>
            <person name="Getino M."/>
            <person name="Pursley I."/>
            <person name="Horton D.L."/>
            <person name="Alikhan N.F."/>
            <person name="Baker D."/>
            <person name="Gharbi K."/>
            <person name="Hall N."/>
            <person name="Watson M."/>
            <person name="Adriaenssens E.M."/>
            <person name="Foster-Nyarko E."/>
            <person name="Jarju S."/>
            <person name="Secka A."/>
            <person name="Antonio M."/>
            <person name="Oren A."/>
            <person name="Chaudhuri R.R."/>
            <person name="La Ragione R."/>
            <person name="Hildebrand F."/>
            <person name="Pallen M.J."/>
        </authorList>
    </citation>
    <scope>NUCLEOTIDE SEQUENCE</scope>
    <source>
        <strain evidence="1">14324</strain>
    </source>
</reference>
<dbReference type="InterPro" id="IPR011322">
    <property type="entry name" value="N-reg_PII-like_a/b"/>
</dbReference>
<dbReference type="AlphaFoldDB" id="A0A9D2DTG5"/>
<dbReference type="Gene3D" id="3.30.70.120">
    <property type="match status" value="1"/>
</dbReference>
<name>A0A9D2DTG5_9FIRM</name>
<protein>
    <submittedName>
        <fullName evidence="1">P-II family nitrogen regulator</fullName>
    </submittedName>
</protein>
<proteinExistence type="predicted"/>
<sequence length="230" mass="24898">MSNVYMMAAVADRKRAPDFLELYKAHQVEVSFVLLGHGTAGSDILDCFGLESAEKTLMLSIVTEEVWKTLKKAMEKELKIDVPGTGIAFIVPLCSIGGKRELLFLTENQNFVKGEETVLKGTTHEVLLVIANQGYSDMVMDAAREAGAAGGTSLHAKGVGMKRAEKFLGVSLVSDKEIIMIVTKTREKNAIMKAVMEKAGLESKAQSIVFSLPVTSTAGLRLIEDSEGEE</sequence>
<dbReference type="Pfam" id="PF00543">
    <property type="entry name" value="P-II"/>
    <property type="match status" value="1"/>
</dbReference>
<reference evidence="1" key="2">
    <citation type="submission" date="2021-04" db="EMBL/GenBank/DDBJ databases">
        <authorList>
            <person name="Gilroy R."/>
        </authorList>
    </citation>
    <scope>NUCLEOTIDE SEQUENCE</scope>
    <source>
        <strain evidence="1">14324</strain>
    </source>
</reference>
<dbReference type="EMBL" id="DXBU01000131">
    <property type="protein sequence ID" value="HIZ23046.1"/>
    <property type="molecule type" value="Genomic_DNA"/>
</dbReference>
<dbReference type="GO" id="GO:0030234">
    <property type="term" value="F:enzyme regulator activity"/>
    <property type="evidence" value="ECO:0007669"/>
    <property type="project" value="InterPro"/>
</dbReference>
<evidence type="ECO:0000313" key="2">
    <source>
        <dbReference type="Proteomes" id="UP000824041"/>
    </source>
</evidence>
<evidence type="ECO:0000313" key="1">
    <source>
        <dbReference type="EMBL" id="HIZ23046.1"/>
    </source>
</evidence>
<comment type="caution">
    <text evidence="1">The sequence shown here is derived from an EMBL/GenBank/DDBJ whole genome shotgun (WGS) entry which is preliminary data.</text>
</comment>
<dbReference type="PROSITE" id="PS51343">
    <property type="entry name" value="PII_GLNB_DOM"/>
    <property type="match status" value="1"/>
</dbReference>
<dbReference type="Proteomes" id="UP000824041">
    <property type="component" value="Unassembled WGS sequence"/>
</dbReference>
<dbReference type="InterPro" id="IPR015867">
    <property type="entry name" value="N-reg_PII/ATP_PRibTrfase_C"/>
</dbReference>
<dbReference type="GO" id="GO:0006808">
    <property type="term" value="P:regulation of nitrogen utilization"/>
    <property type="evidence" value="ECO:0007669"/>
    <property type="project" value="InterPro"/>
</dbReference>